<evidence type="ECO:0000256" key="1">
    <source>
        <dbReference type="ARBA" id="ARBA00022729"/>
    </source>
</evidence>
<keyword evidence="4" id="KW-0676">Redox-active center</keyword>
<proteinExistence type="predicted"/>
<name>A0A7Z2NUH5_9SPHN</name>
<accession>A0A7Z2NUH5</accession>
<evidence type="ECO:0000256" key="3">
    <source>
        <dbReference type="ARBA" id="ARBA00023157"/>
    </source>
</evidence>
<dbReference type="AlphaFoldDB" id="A0A7Z2NUH5"/>
<feature type="signal peptide" evidence="5">
    <location>
        <begin position="1"/>
        <end position="21"/>
    </location>
</feature>
<evidence type="ECO:0000259" key="6">
    <source>
        <dbReference type="PROSITE" id="PS51352"/>
    </source>
</evidence>
<evidence type="ECO:0000313" key="8">
    <source>
        <dbReference type="Proteomes" id="UP000464468"/>
    </source>
</evidence>
<dbReference type="Pfam" id="PF18312">
    <property type="entry name" value="ScsC_N"/>
    <property type="match status" value="1"/>
</dbReference>
<keyword evidence="8" id="KW-1185">Reference proteome</keyword>
<evidence type="ECO:0000256" key="4">
    <source>
        <dbReference type="ARBA" id="ARBA00023284"/>
    </source>
</evidence>
<dbReference type="Gene3D" id="3.40.30.10">
    <property type="entry name" value="Glutaredoxin"/>
    <property type="match status" value="1"/>
</dbReference>
<dbReference type="GO" id="GO:0016491">
    <property type="term" value="F:oxidoreductase activity"/>
    <property type="evidence" value="ECO:0007669"/>
    <property type="project" value="UniProtKB-KW"/>
</dbReference>
<feature type="chain" id="PRO_5031034557" evidence="5">
    <location>
        <begin position="22"/>
        <end position="242"/>
    </location>
</feature>
<gene>
    <name evidence="7" type="ORF">GVO57_01045</name>
</gene>
<dbReference type="InterPro" id="IPR041205">
    <property type="entry name" value="ScsC_N"/>
</dbReference>
<feature type="domain" description="Thioredoxin" evidence="6">
    <location>
        <begin position="15"/>
        <end position="232"/>
    </location>
</feature>
<keyword evidence="3" id="KW-1015">Disulfide bond</keyword>
<dbReference type="KEGG" id="schy:GVO57_01045"/>
<dbReference type="InterPro" id="IPR013766">
    <property type="entry name" value="Thioredoxin_domain"/>
</dbReference>
<keyword evidence="2" id="KW-0560">Oxidoreductase</keyword>
<dbReference type="InterPro" id="IPR036249">
    <property type="entry name" value="Thioredoxin-like_sf"/>
</dbReference>
<dbReference type="Proteomes" id="UP000464468">
    <property type="component" value="Chromosome"/>
</dbReference>
<dbReference type="EMBL" id="CP047895">
    <property type="protein sequence ID" value="QHL89664.1"/>
    <property type="molecule type" value="Genomic_DNA"/>
</dbReference>
<dbReference type="InterPro" id="IPR001853">
    <property type="entry name" value="DSBA-like_thioredoxin_dom"/>
</dbReference>
<evidence type="ECO:0000256" key="5">
    <source>
        <dbReference type="SAM" id="SignalP"/>
    </source>
</evidence>
<evidence type="ECO:0000313" key="7">
    <source>
        <dbReference type="EMBL" id="QHL89664.1"/>
    </source>
</evidence>
<dbReference type="PROSITE" id="PS51352">
    <property type="entry name" value="THIOREDOXIN_2"/>
    <property type="match status" value="1"/>
</dbReference>
<dbReference type="Pfam" id="PF01323">
    <property type="entry name" value="DSBA"/>
    <property type="match status" value="1"/>
</dbReference>
<dbReference type="PANTHER" id="PTHR13887">
    <property type="entry name" value="GLUTATHIONE S-TRANSFERASE KAPPA"/>
    <property type="match status" value="1"/>
</dbReference>
<reference evidence="7 8" key="1">
    <citation type="submission" date="2020-01" db="EMBL/GenBank/DDBJ databases">
        <title>Sphingomonas sp. C33 whole genome sequece.</title>
        <authorList>
            <person name="Park C."/>
        </authorList>
    </citation>
    <scope>NUCLEOTIDE SEQUENCE [LARGE SCALE GENOMIC DNA]</scope>
    <source>
        <strain evidence="7 8">C33</strain>
    </source>
</reference>
<organism evidence="7 8">
    <name type="scientific">Sphingomonas changnyeongensis</name>
    <dbReference type="NCBI Taxonomy" id="2698679"/>
    <lineage>
        <taxon>Bacteria</taxon>
        <taxon>Pseudomonadati</taxon>
        <taxon>Pseudomonadota</taxon>
        <taxon>Alphaproteobacteria</taxon>
        <taxon>Sphingomonadales</taxon>
        <taxon>Sphingomonadaceae</taxon>
        <taxon>Sphingomonas</taxon>
    </lineage>
</organism>
<dbReference type="RefSeq" id="WP_160591122.1">
    <property type="nucleotide sequence ID" value="NZ_CP047895.1"/>
</dbReference>
<dbReference type="SUPFAM" id="SSF52833">
    <property type="entry name" value="Thioredoxin-like"/>
    <property type="match status" value="1"/>
</dbReference>
<dbReference type="PANTHER" id="PTHR13887:SF14">
    <property type="entry name" value="DISULFIDE BOND FORMATION PROTEIN D"/>
    <property type="match status" value="1"/>
</dbReference>
<protein>
    <submittedName>
        <fullName evidence="7">Thioredoxin domain-containing protein</fullName>
    </submittedName>
</protein>
<keyword evidence="1 5" id="KW-0732">Signal</keyword>
<evidence type="ECO:0000256" key="2">
    <source>
        <dbReference type="ARBA" id="ARBA00023002"/>
    </source>
</evidence>
<sequence>MSRWPLYAGIALASSAVTAVATSLILPAQGGEAVRDYLLAHPEVIPEAMDRLRAKEAAGRIAGNRRALEAPFAGAWIGAEKPDVTLVQFFDYACGFCRASLPDIQRLVREDAKLRIVFRELPILSPGSEAGARASLAAAVRGRYVRFHDALYAAGRPDSGTIAAAAGAAGLDAADLTRVGATSAVTAELSRNIELARALGVTGTPAWVIGDQTLSGAVGYAALKKAVADARAARAGSASKPG</sequence>